<dbReference type="Gene3D" id="3.40.50.10860">
    <property type="entry name" value="Leucine Dehydrogenase, chain A, domain 1"/>
    <property type="match status" value="1"/>
</dbReference>
<evidence type="ECO:0000256" key="2">
    <source>
        <dbReference type="ARBA" id="ARBA00023141"/>
    </source>
</evidence>
<dbReference type="AlphaFoldDB" id="A0A0P0CHK6"/>
<dbReference type="SUPFAM" id="SSF51735">
    <property type="entry name" value="NAD(P)-binding Rossmann-fold domains"/>
    <property type="match status" value="1"/>
</dbReference>
<evidence type="ECO:0000256" key="1">
    <source>
        <dbReference type="ARBA" id="ARBA00004871"/>
    </source>
</evidence>
<proteinExistence type="predicted"/>
<reference evidence="4" key="1">
    <citation type="submission" date="2015-04" db="EMBL/GenBank/DDBJ databases">
        <title>Identification and functional analysis of the gene cluster involved in ansalactams biosynthesis from Streptomyces sp. XZQH4.</title>
        <authorList>
            <person name="Wang H."/>
            <person name="Xie C."/>
            <person name="Shen Y."/>
        </authorList>
    </citation>
    <scope>NUCLEOTIDE SEQUENCE</scope>
    <source>
        <strain evidence="4">XZQH4</strain>
    </source>
</reference>
<dbReference type="CDD" id="cd01065">
    <property type="entry name" value="NAD_bind_Shikimate_DH"/>
    <property type="match status" value="1"/>
</dbReference>
<keyword evidence="2" id="KW-0028">Amino-acid biosynthesis</keyword>
<protein>
    <submittedName>
        <fullName evidence="4">AslI</fullName>
    </submittedName>
</protein>
<dbReference type="GO" id="GO:0009073">
    <property type="term" value="P:aromatic amino acid family biosynthetic process"/>
    <property type="evidence" value="ECO:0007669"/>
    <property type="project" value="UniProtKB-KW"/>
</dbReference>
<feature type="domain" description="Shikimate dehydrogenase substrate binding N-terminal" evidence="3">
    <location>
        <begin position="21"/>
        <end position="104"/>
    </location>
</feature>
<dbReference type="PANTHER" id="PTHR21089:SF1">
    <property type="entry name" value="BIFUNCTIONAL 3-DEHYDROQUINATE DEHYDRATASE_SHIKIMATE DEHYDROGENASE, CHLOROPLASTIC"/>
    <property type="match status" value="1"/>
</dbReference>
<dbReference type="EMBL" id="KR270805">
    <property type="protein sequence ID" value="ALI94187.1"/>
    <property type="molecule type" value="Genomic_DNA"/>
</dbReference>
<dbReference type="GO" id="GO:0009423">
    <property type="term" value="P:chorismate biosynthetic process"/>
    <property type="evidence" value="ECO:0007669"/>
    <property type="project" value="TreeGrafter"/>
</dbReference>
<dbReference type="SUPFAM" id="SSF53223">
    <property type="entry name" value="Aminoacid dehydrogenase-like, N-terminal domain"/>
    <property type="match status" value="1"/>
</dbReference>
<dbReference type="InterPro" id="IPR013708">
    <property type="entry name" value="Shikimate_DH-bd_N"/>
</dbReference>
<accession>A0A0P0CHK6</accession>
<evidence type="ECO:0000259" key="3">
    <source>
        <dbReference type="Pfam" id="PF08501"/>
    </source>
</evidence>
<organism evidence="4">
    <name type="scientific">Streptomyces sp. XZQH4</name>
    <dbReference type="NCBI Taxonomy" id="1245513"/>
    <lineage>
        <taxon>Bacteria</taxon>
        <taxon>Bacillati</taxon>
        <taxon>Actinomycetota</taxon>
        <taxon>Actinomycetes</taxon>
        <taxon>Kitasatosporales</taxon>
        <taxon>Streptomycetaceae</taxon>
        <taxon>Streptomyces</taxon>
    </lineage>
</organism>
<dbReference type="Gene3D" id="3.40.50.720">
    <property type="entry name" value="NAD(P)-binding Rossmann-like Domain"/>
    <property type="match status" value="1"/>
</dbReference>
<dbReference type="InterPro" id="IPR046346">
    <property type="entry name" value="Aminoacid_DH-like_N_sf"/>
</dbReference>
<dbReference type="InterPro" id="IPR022893">
    <property type="entry name" value="Shikimate_DH_fam"/>
</dbReference>
<comment type="pathway">
    <text evidence="1">Metabolic intermediate biosynthesis; chorismate biosynthesis; chorismate from D-erythrose 4-phosphate and phosphoenolpyruvate: step 4/7.</text>
</comment>
<dbReference type="GO" id="GO:0019632">
    <property type="term" value="P:shikimate metabolic process"/>
    <property type="evidence" value="ECO:0007669"/>
    <property type="project" value="TreeGrafter"/>
</dbReference>
<dbReference type="PANTHER" id="PTHR21089">
    <property type="entry name" value="SHIKIMATE DEHYDROGENASE"/>
    <property type="match status" value="1"/>
</dbReference>
<sequence>MTDTPAPLQAPISGTTRLYVVIGDPVEQVQSPGLLNPLFAEQGVDAVLVPVRVHPGDLERVVHGLQGISNLDGIFVTVPHKADAARLADRQSRAVKIAGTANVLRRETDGSWLAENFDGSGFVVGLAHAGHEIRGKRVALAGAGGAGSAIASALLTAGADRVAVTDPDLSKLNRLVERLATYWPGRIHAVAELPLHDSDLAVNATPLGLRASDPLPFPPEALPPAAVVGDIIMKPHETPLLRRAAALGYHVHHGIHMLNGQVESYCAFFGLSAPRTG</sequence>
<dbReference type="Pfam" id="PF08501">
    <property type="entry name" value="Shikimate_dh_N"/>
    <property type="match status" value="1"/>
</dbReference>
<evidence type="ECO:0000313" key="4">
    <source>
        <dbReference type="EMBL" id="ALI94187.1"/>
    </source>
</evidence>
<dbReference type="GO" id="GO:0004764">
    <property type="term" value="F:shikimate 3-dehydrogenase (NADP+) activity"/>
    <property type="evidence" value="ECO:0007669"/>
    <property type="project" value="InterPro"/>
</dbReference>
<name>A0A0P0CHK6_9ACTN</name>
<gene>
    <name evidence="4" type="primary">aslI</name>
</gene>
<dbReference type="InterPro" id="IPR036291">
    <property type="entry name" value="NAD(P)-bd_dom_sf"/>
</dbReference>
<keyword evidence="2" id="KW-0057">Aromatic amino acid biosynthesis</keyword>